<dbReference type="EMBL" id="NQWI01000023">
    <property type="protein sequence ID" value="PDW03713.1"/>
    <property type="molecule type" value="Genomic_DNA"/>
</dbReference>
<keyword evidence="3" id="KW-1185">Reference proteome</keyword>
<dbReference type="PANTHER" id="PTHR36304">
    <property type="entry name" value="DOMAIN GTPASE-ACTIVATING PROTEIN, PUTATIVE-RELATED-RELATED"/>
    <property type="match status" value="1"/>
</dbReference>
<dbReference type="AlphaFoldDB" id="A0A2A6RLA5"/>
<gene>
    <name evidence="2" type="ORF">CJ255_07335</name>
</gene>
<dbReference type="PANTHER" id="PTHR36304:SF4">
    <property type="entry name" value="DUF4388 DOMAIN-CONTAINING PROTEIN"/>
    <property type="match status" value="1"/>
</dbReference>
<protein>
    <recommendedName>
        <fullName evidence="1">PatA-like N-terminal domain-containing protein</fullName>
    </recommendedName>
</protein>
<sequence>MALEGTLQDMSLSDLFQVFRMGPKTGVLILVSTAERGVIYVADGKVVDAVLAGGPDRRVQATQEEAVIQMLLWDNASFVFRHDPSVMSRPPRITHDSEWLVMEGVRRRDDPARAMPYHSITLDTMLQLSSLPSSAESGVSLDVNQWRILSQISRNTDVRTICEATGLPPDQTIRTVAELLAIGLIEVVIPSALPPRPKTPPKSHHDHVVSVTPAAHLTPELAAAAVVGVGAGDERPQVGRGLLDAIMRRIRGL</sequence>
<dbReference type="Proteomes" id="UP000220527">
    <property type="component" value="Unassembled WGS sequence"/>
</dbReference>
<evidence type="ECO:0000313" key="2">
    <source>
        <dbReference type="EMBL" id="PDW03713.1"/>
    </source>
</evidence>
<dbReference type="InterPro" id="IPR025497">
    <property type="entry name" value="PatA-like_N"/>
</dbReference>
<name>A0A2A6RLA5_9CHLR</name>
<evidence type="ECO:0000313" key="3">
    <source>
        <dbReference type="Proteomes" id="UP000220527"/>
    </source>
</evidence>
<dbReference type="OrthoDB" id="152031at2"/>
<proteinExistence type="predicted"/>
<dbReference type="RefSeq" id="WP_097643438.1">
    <property type="nucleotide sequence ID" value="NZ_NQWI01000023.1"/>
</dbReference>
<reference evidence="3" key="1">
    <citation type="submission" date="2017-08" db="EMBL/GenBank/DDBJ databases">
        <authorList>
            <person name="Grouzdev D.S."/>
            <person name="Gaisin V.A."/>
            <person name="Rysina M.S."/>
            <person name="Gorlenko V.M."/>
        </authorList>
    </citation>
    <scope>NUCLEOTIDE SEQUENCE [LARGE SCALE GENOMIC DNA]</scope>
    <source>
        <strain evidence="3">Kir15-3F</strain>
    </source>
</reference>
<comment type="caution">
    <text evidence="2">The sequence shown here is derived from an EMBL/GenBank/DDBJ whole genome shotgun (WGS) entry which is preliminary data.</text>
</comment>
<dbReference type="Pfam" id="PF14332">
    <property type="entry name" value="DUF4388"/>
    <property type="match status" value="1"/>
</dbReference>
<evidence type="ECO:0000259" key="1">
    <source>
        <dbReference type="Pfam" id="PF14332"/>
    </source>
</evidence>
<accession>A0A2A6RLA5</accession>
<feature type="domain" description="PatA-like N-terminal" evidence="1">
    <location>
        <begin position="4"/>
        <end position="110"/>
    </location>
</feature>
<organism evidence="2 3">
    <name type="scientific">Candidatus Viridilinea mediisalina</name>
    <dbReference type="NCBI Taxonomy" id="2024553"/>
    <lineage>
        <taxon>Bacteria</taxon>
        <taxon>Bacillati</taxon>
        <taxon>Chloroflexota</taxon>
        <taxon>Chloroflexia</taxon>
        <taxon>Chloroflexales</taxon>
        <taxon>Chloroflexineae</taxon>
        <taxon>Oscillochloridaceae</taxon>
        <taxon>Candidatus Viridilinea</taxon>
    </lineage>
</organism>